<dbReference type="InterPro" id="IPR036390">
    <property type="entry name" value="WH_DNA-bd_sf"/>
</dbReference>
<dbReference type="GO" id="GO:0034605">
    <property type="term" value="P:cellular response to heat"/>
    <property type="evidence" value="ECO:0007669"/>
    <property type="project" value="TreeGrafter"/>
</dbReference>
<keyword evidence="4" id="KW-0805">Transcription regulation</keyword>
<evidence type="ECO:0000256" key="10">
    <source>
        <dbReference type="SAM" id="MobiDB-lite"/>
    </source>
</evidence>
<sequence>MEGSNSHSCSTHQIQVVAPFIAKTYQMVNDPSTDVLIRWGSTNNSFIVLDYSRFSHVLLPSYFKHSNFSSFIRQLNTYGFRKMDSDRWEFAHESFLRGQAHLLPLIIRHMSKKEGIDKEEDMKLLQEVGRLRREQQVFEVKLQEMSKRLRDTERKPQQIMSFLFRLAKDPDFLPRIISSKQQQLTVYKKRRLLVLPHQTWQNQYPTNSLRDDGAAVGPATPFDQSRRKPVVSSELNISEQSPPVMAPGFPFSILGEGFF</sequence>
<dbReference type="PANTHER" id="PTHR10015">
    <property type="entry name" value="HEAT SHOCK TRANSCRIPTION FACTOR"/>
    <property type="match status" value="1"/>
</dbReference>
<dbReference type="GO" id="GO:0003700">
    <property type="term" value="F:DNA-binding transcription factor activity"/>
    <property type="evidence" value="ECO:0007669"/>
    <property type="project" value="InterPro"/>
</dbReference>
<comment type="subunit">
    <text evidence="2">Homotrimer.</text>
</comment>
<evidence type="ECO:0000256" key="3">
    <source>
        <dbReference type="ARBA" id="ARBA00022553"/>
    </source>
</evidence>
<keyword evidence="6" id="KW-0238">DNA-binding</keyword>
<evidence type="ECO:0000256" key="5">
    <source>
        <dbReference type="ARBA" id="ARBA00023016"/>
    </source>
</evidence>
<dbReference type="Gene3D" id="1.10.10.10">
    <property type="entry name" value="Winged helix-like DNA-binding domain superfamily/Winged helix DNA-binding domain"/>
    <property type="match status" value="1"/>
</dbReference>
<dbReference type="SMART" id="SM00415">
    <property type="entry name" value="HSF"/>
    <property type="match status" value="1"/>
</dbReference>
<keyword evidence="5 12" id="KW-0346">Stress response</keyword>
<dbReference type="InterPro" id="IPR000232">
    <property type="entry name" value="HSF_DNA-bd"/>
</dbReference>
<keyword evidence="8" id="KW-0539">Nucleus</keyword>
<protein>
    <submittedName>
        <fullName evidence="12">Heat shock transcription factor</fullName>
    </submittedName>
</protein>
<evidence type="ECO:0000259" key="11">
    <source>
        <dbReference type="PROSITE" id="PS00434"/>
    </source>
</evidence>
<evidence type="ECO:0000256" key="9">
    <source>
        <dbReference type="RuleBase" id="RU004020"/>
    </source>
</evidence>
<dbReference type="EMBL" id="JN792932">
    <property type="protein sequence ID" value="AEU17861.1"/>
    <property type="molecule type" value="mRNA"/>
</dbReference>
<keyword evidence="3" id="KW-0597">Phosphoprotein</keyword>
<gene>
    <name evidence="12" type="primary">HSF1</name>
</gene>
<dbReference type="SMR" id="G9J1I4"/>
<evidence type="ECO:0000256" key="8">
    <source>
        <dbReference type="ARBA" id="ARBA00023242"/>
    </source>
</evidence>
<proteinExistence type="evidence at transcript level"/>
<feature type="domain" description="HSF-type DNA-binding" evidence="11">
    <location>
        <begin position="59"/>
        <end position="83"/>
    </location>
</feature>
<dbReference type="GO" id="GO:0006357">
    <property type="term" value="P:regulation of transcription by RNA polymerase II"/>
    <property type="evidence" value="ECO:0007669"/>
    <property type="project" value="TreeGrafter"/>
</dbReference>
<reference evidence="12" key="1">
    <citation type="submission" date="2011-09" db="EMBL/GenBank/DDBJ databases">
        <title>Cloning and characterization of HSF1 from lily (Lilium longiflorum).</title>
        <authorList>
            <person name="Yi J."/>
            <person name="Chen L."/>
            <person name="Luo X."/>
            <person name="Cao X."/>
            <person name="Li X.X."/>
            <person name="Yuan X."/>
            <person name="Yi M.F."/>
        </authorList>
    </citation>
    <scope>NUCLEOTIDE SEQUENCE</scope>
</reference>
<comment type="subcellular location">
    <subcellularLocation>
        <location evidence="1">Nucleus</location>
    </subcellularLocation>
</comment>
<dbReference type="SUPFAM" id="SSF46785">
    <property type="entry name" value="Winged helix' DNA-binding domain"/>
    <property type="match status" value="1"/>
</dbReference>
<dbReference type="GO" id="GO:0000978">
    <property type="term" value="F:RNA polymerase II cis-regulatory region sequence-specific DNA binding"/>
    <property type="evidence" value="ECO:0007669"/>
    <property type="project" value="TreeGrafter"/>
</dbReference>
<dbReference type="FunFam" id="1.10.10.10:FF:000037">
    <property type="entry name" value="Heat stress transcription factor B-4"/>
    <property type="match status" value="1"/>
</dbReference>
<dbReference type="AlphaFoldDB" id="G9J1I4"/>
<comment type="similarity">
    <text evidence="9">Belongs to the HSF family.</text>
</comment>
<dbReference type="PRINTS" id="PR00056">
    <property type="entry name" value="HSFDOMAIN"/>
</dbReference>
<evidence type="ECO:0000256" key="6">
    <source>
        <dbReference type="ARBA" id="ARBA00023125"/>
    </source>
</evidence>
<accession>G9J1I4</accession>
<evidence type="ECO:0000256" key="2">
    <source>
        <dbReference type="ARBA" id="ARBA00011233"/>
    </source>
</evidence>
<dbReference type="InterPro" id="IPR036388">
    <property type="entry name" value="WH-like_DNA-bd_sf"/>
</dbReference>
<name>G9J1I4_LILLO</name>
<evidence type="ECO:0000256" key="7">
    <source>
        <dbReference type="ARBA" id="ARBA00023163"/>
    </source>
</evidence>
<evidence type="ECO:0000313" key="12">
    <source>
        <dbReference type="EMBL" id="AEU17861.1"/>
    </source>
</evidence>
<dbReference type="PROSITE" id="PS00434">
    <property type="entry name" value="HSF_DOMAIN"/>
    <property type="match status" value="1"/>
</dbReference>
<dbReference type="GO" id="GO:0005634">
    <property type="term" value="C:nucleus"/>
    <property type="evidence" value="ECO:0007669"/>
    <property type="project" value="UniProtKB-SubCell"/>
</dbReference>
<dbReference type="Pfam" id="PF00447">
    <property type="entry name" value="HSF_DNA-bind"/>
    <property type="match status" value="1"/>
</dbReference>
<organism evidence="12">
    <name type="scientific">Lilium longiflorum</name>
    <name type="common">Trumpet lily</name>
    <dbReference type="NCBI Taxonomy" id="4690"/>
    <lineage>
        <taxon>Eukaryota</taxon>
        <taxon>Viridiplantae</taxon>
        <taxon>Streptophyta</taxon>
        <taxon>Embryophyta</taxon>
        <taxon>Tracheophyta</taxon>
        <taxon>Spermatophyta</taxon>
        <taxon>Magnoliopsida</taxon>
        <taxon>Liliopsida</taxon>
        <taxon>Liliales</taxon>
        <taxon>Liliaceae</taxon>
        <taxon>Lilium</taxon>
    </lineage>
</organism>
<evidence type="ECO:0000256" key="1">
    <source>
        <dbReference type="ARBA" id="ARBA00004123"/>
    </source>
</evidence>
<feature type="region of interest" description="Disordered" evidence="10">
    <location>
        <begin position="204"/>
        <end position="229"/>
    </location>
</feature>
<evidence type="ECO:0000256" key="4">
    <source>
        <dbReference type="ARBA" id="ARBA00023015"/>
    </source>
</evidence>
<keyword evidence="7" id="KW-0804">Transcription</keyword>
<dbReference type="PANTHER" id="PTHR10015:SF332">
    <property type="entry name" value="HEAT STRESS TRANSCRIPTION FACTOR C-1"/>
    <property type="match status" value="1"/>
</dbReference>